<name>A0ABT1RLA0_9FIRM</name>
<feature type="transmembrane region" description="Helical" evidence="1">
    <location>
        <begin position="71"/>
        <end position="91"/>
    </location>
</feature>
<keyword evidence="1" id="KW-1133">Transmembrane helix</keyword>
<feature type="transmembrane region" description="Helical" evidence="1">
    <location>
        <begin position="103"/>
        <end position="122"/>
    </location>
</feature>
<sequence length="125" mass="14264">MDIQKKRAGKVLLILGSLTGAGLVFAYGATHWGWWLPCVFNQITGLKCPGCGVSRMCLAILRFDFSRAFSWNPAVFICLPFLAYLLAYLCVRYIRYGDLTMRRWQQTGCWIMVALLLIFGVFRNL</sequence>
<evidence type="ECO:0000256" key="1">
    <source>
        <dbReference type="SAM" id="Phobius"/>
    </source>
</evidence>
<dbReference type="Proteomes" id="UP001524502">
    <property type="component" value="Unassembled WGS sequence"/>
</dbReference>
<dbReference type="InterPro" id="IPR021215">
    <property type="entry name" value="DUF2752"/>
</dbReference>
<keyword evidence="1" id="KW-0812">Transmembrane</keyword>
<reference evidence="2 3" key="1">
    <citation type="submission" date="2022-06" db="EMBL/GenBank/DDBJ databases">
        <title>Isolation of gut microbiota from human fecal samples.</title>
        <authorList>
            <person name="Pamer E.G."/>
            <person name="Barat B."/>
            <person name="Waligurski E."/>
            <person name="Medina S."/>
            <person name="Paddock L."/>
            <person name="Mostad J."/>
        </authorList>
    </citation>
    <scope>NUCLEOTIDE SEQUENCE [LARGE SCALE GENOMIC DNA]</scope>
    <source>
        <strain evidence="2 3">SL.3.17</strain>
    </source>
</reference>
<accession>A0ABT1RLA0</accession>
<keyword evidence="3" id="KW-1185">Reference proteome</keyword>
<dbReference type="EMBL" id="JANFXK010000003">
    <property type="protein sequence ID" value="MCQ4635942.1"/>
    <property type="molecule type" value="Genomic_DNA"/>
</dbReference>
<protein>
    <submittedName>
        <fullName evidence="2">DUF2752 domain-containing protein</fullName>
    </submittedName>
</protein>
<keyword evidence="1" id="KW-0472">Membrane</keyword>
<evidence type="ECO:0000313" key="3">
    <source>
        <dbReference type="Proteomes" id="UP001524502"/>
    </source>
</evidence>
<evidence type="ECO:0000313" key="2">
    <source>
        <dbReference type="EMBL" id="MCQ4635942.1"/>
    </source>
</evidence>
<gene>
    <name evidence="2" type="ORF">NE619_04320</name>
</gene>
<organism evidence="2 3">
    <name type="scientific">Anaerovorax odorimutans</name>
    <dbReference type="NCBI Taxonomy" id="109327"/>
    <lineage>
        <taxon>Bacteria</taxon>
        <taxon>Bacillati</taxon>
        <taxon>Bacillota</taxon>
        <taxon>Clostridia</taxon>
        <taxon>Peptostreptococcales</taxon>
        <taxon>Anaerovoracaceae</taxon>
        <taxon>Anaerovorax</taxon>
    </lineage>
</organism>
<comment type="caution">
    <text evidence="2">The sequence shown here is derived from an EMBL/GenBank/DDBJ whole genome shotgun (WGS) entry which is preliminary data.</text>
</comment>
<dbReference type="Pfam" id="PF10825">
    <property type="entry name" value="DUF2752"/>
    <property type="match status" value="1"/>
</dbReference>
<proteinExistence type="predicted"/>